<dbReference type="CTD" id="37066"/>
<dbReference type="InterPro" id="IPR036383">
    <property type="entry name" value="TSP1_rpt_sf"/>
</dbReference>
<evidence type="ECO:0000256" key="12">
    <source>
        <dbReference type="ARBA" id="ARBA00023136"/>
    </source>
</evidence>
<dbReference type="PROSITE" id="PS51004">
    <property type="entry name" value="SEMA"/>
    <property type="match status" value="1"/>
</dbReference>
<dbReference type="GO" id="GO:0005886">
    <property type="term" value="C:plasma membrane"/>
    <property type="evidence" value="ECO:0007669"/>
    <property type="project" value="TreeGrafter"/>
</dbReference>
<dbReference type="AlphaFoldDB" id="A0A7E5W562"/>
<evidence type="ECO:0000256" key="10">
    <source>
        <dbReference type="ARBA" id="ARBA00022902"/>
    </source>
</evidence>
<reference evidence="23" key="1">
    <citation type="submission" date="2025-08" db="UniProtKB">
        <authorList>
            <consortium name="RefSeq"/>
        </authorList>
    </citation>
    <scope>IDENTIFICATION</scope>
</reference>
<accession>A0A7E5W562</accession>
<dbReference type="Gene3D" id="3.30.1680.10">
    <property type="entry name" value="ligand-binding face of the semaphorins, domain 2"/>
    <property type="match status" value="1"/>
</dbReference>
<dbReference type="InterPro" id="IPR036352">
    <property type="entry name" value="Semap_dom_sf"/>
</dbReference>
<dbReference type="SMART" id="SM00209">
    <property type="entry name" value="TSP1"/>
    <property type="match status" value="5"/>
</dbReference>
<dbReference type="InterPro" id="IPR015943">
    <property type="entry name" value="WD40/YVTN_repeat-like_dom_sf"/>
</dbReference>
<dbReference type="PANTHER" id="PTHR11036">
    <property type="entry name" value="SEMAPHORIN"/>
    <property type="match status" value="1"/>
</dbReference>
<dbReference type="PRINTS" id="PR01705">
    <property type="entry name" value="TSP1REPEAT"/>
</dbReference>
<dbReference type="SMART" id="SM00630">
    <property type="entry name" value="Sema"/>
    <property type="match status" value="1"/>
</dbReference>
<dbReference type="InterPro" id="IPR002165">
    <property type="entry name" value="Plexin_repeat"/>
</dbReference>
<dbReference type="Pfam" id="PF01403">
    <property type="entry name" value="Sema"/>
    <property type="match status" value="1"/>
</dbReference>
<dbReference type="Gene3D" id="2.130.10.10">
    <property type="entry name" value="YVTN repeat-like/Quinoprotein amine dehydrogenase"/>
    <property type="match status" value="1"/>
</dbReference>
<keyword evidence="15" id="KW-0393">Immunoglobulin domain</keyword>
<dbReference type="GeneID" id="113499193"/>
<keyword evidence="14" id="KW-0325">Glycoprotein</keyword>
<dbReference type="SUPFAM" id="SSF103575">
    <property type="entry name" value="Plexin repeat"/>
    <property type="match status" value="1"/>
</dbReference>
<feature type="signal peptide" evidence="20">
    <location>
        <begin position="1"/>
        <end position="20"/>
    </location>
</feature>
<dbReference type="SUPFAM" id="SSF82895">
    <property type="entry name" value="TSP-1 type 1 repeat"/>
    <property type="match status" value="5"/>
</dbReference>
<dbReference type="GO" id="GO:0030335">
    <property type="term" value="P:positive regulation of cell migration"/>
    <property type="evidence" value="ECO:0007669"/>
    <property type="project" value="TreeGrafter"/>
</dbReference>
<evidence type="ECO:0000256" key="8">
    <source>
        <dbReference type="ARBA" id="ARBA00022737"/>
    </source>
</evidence>
<dbReference type="OrthoDB" id="9988752at2759"/>
<evidence type="ECO:0000256" key="18">
    <source>
        <dbReference type="SAM" id="MobiDB-lite"/>
    </source>
</evidence>
<dbReference type="FunFam" id="2.130.10.10:FF:000369">
    <property type="entry name" value="semaphorin-2A isoform X1"/>
    <property type="match status" value="1"/>
</dbReference>
<keyword evidence="13" id="KW-1015">Disulfide bond</keyword>
<dbReference type="PANTHER" id="PTHR11036:SF79">
    <property type="entry name" value="SEMAPHORIN 5C, ISOFORM A"/>
    <property type="match status" value="1"/>
</dbReference>
<keyword evidence="4" id="KW-0217">Developmental protein</keyword>
<keyword evidence="12 19" id="KW-0472">Membrane</keyword>
<dbReference type="KEGG" id="tnl:113499193"/>
<dbReference type="GO" id="GO:0007411">
    <property type="term" value="P:axon guidance"/>
    <property type="evidence" value="ECO:0007669"/>
    <property type="project" value="TreeGrafter"/>
</dbReference>
<dbReference type="GO" id="GO:0030215">
    <property type="term" value="F:semaphorin receptor binding"/>
    <property type="evidence" value="ECO:0007669"/>
    <property type="project" value="InterPro"/>
</dbReference>
<evidence type="ECO:0000313" key="22">
    <source>
        <dbReference type="Proteomes" id="UP000322000"/>
    </source>
</evidence>
<feature type="chain" id="PRO_5028828432" description="Semaphorin-2A" evidence="20">
    <location>
        <begin position="21"/>
        <end position="1110"/>
    </location>
</feature>
<evidence type="ECO:0000256" key="20">
    <source>
        <dbReference type="SAM" id="SignalP"/>
    </source>
</evidence>
<dbReference type="GO" id="GO:0071526">
    <property type="term" value="P:semaphorin-plexin signaling pathway"/>
    <property type="evidence" value="ECO:0007669"/>
    <property type="project" value="TreeGrafter"/>
</dbReference>
<dbReference type="PROSITE" id="PS50092">
    <property type="entry name" value="TSP1"/>
    <property type="match status" value="6"/>
</dbReference>
<keyword evidence="8" id="KW-0677">Repeat</keyword>
<keyword evidence="9" id="KW-0221">Differentiation</keyword>
<name>A0A7E5W562_TRINI</name>
<feature type="region of interest" description="Disordered" evidence="18">
    <location>
        <begin position="1087"/>
        <end position="1110"/>
    </location>
</feature>
<dbReference type="FunCoup" id="A0A7E5W562">
    <property type="interactions" value="272"/>
</dbReference>
<gene>
    <name evidence="23" type="primary">LOC113499193</name>
</gene>
<evidence type="ECO:0000256" key="1">
    <source>
        <dbReference type="ARBA" id="ARBA00004167"/>
    </source>
</evidence>
<dbReference type="Pfam" id="PF01437">
    <property type="entry name" value="PSI"/>
    <property type="match status" value="1"/>
</dbReference>
<evidence type="ECO:0000256" key="17">
    <source>
        <dbReference type="PROSITE-ProRule" id="PRU00352"/>
    </source>
</evidence>
<dbReference type="Pfam" id="PF00090">
    <property type="entry name" value="TSP_1"/>
    <property type="match status" value="3"/>
</dbReference>
<dbReference type="Gene3D" id="2.20.100.10">
    <property type="entry name" value="Thrombospondin type-1 (TSP1) repeat"/>
    <property type="match status" value="4"/>
</dbReference>
<evidence type="ECO:0000256" key="7">
    <source>
        <dbReference type="ARBA" id="ARBA00022729"/>
    </source>
</evidence>
<keyword evidence="6 19" id="KW-0812">Transmembrane</keyword>
<evidence type="ECO:0000256" key="15">
    <source>
        <dbReference type="ARBA" id="ARBA00023319"/>
    </source>
</evidence>
<comment type="similarity">
    <text evidence="3">Belongs to the semaphorin family.</text>
</comment>
<feature type="domain" description="Sema" evidence="21">
    <location>
        <begin position="27"/>
        <end position="483"/>
    </location>
</feature>
<evidence type="ECO:0000256" key="9">
    <source>
        <dbReference type="ARBA" id="ARBA00022782"/>
    </source>
</evidence>
<evidence type="ECO:0000256" key="4">
    <source>
        <dbReference type="ARBA" id="ARBA00022473"/>
    </source>
</evidence>
<feature type="transmembrane region" description="Helical" evidence="19">
    <location>
        <begin position="968"/>
        <end position="995"/>
    </location>
</feature>
<evidence type="ECO:0000256" key="13">
    <source>
        <dbReference type="ARBA" id="ARBA00023157"/>
    </source>
</evidence>
<evidence type="ECO:0000256" key="2">
    <source>
        <dbReference type="ARBA" id="ARBA00004613"/>
    </source>
</evidence>
<dbReference type="InterPro" id="IPR016201">
    <property type="entry name" value="PSI"/>
</dbReference>
<keyword evidence="7 20" id="KW-0732">Signal</keyword>
<evidence type="ECO:0000256" key="16">
    <source>
        <dbReference type="ARBA" id="ARBA00074148"/>
    </source>
</evidence>
<dbReference type="InterPro" id="IPR027231">
    <property type="entry name" value="Semaphorin"/>
</dbReference>
<dbReference type="InterPro" id="IPR057563">
    <property type="entry name" value="Sema5A/B-like_TSP-1"/>
</dbReference>
<evidence type="ECO:0000256" key="11">
    <source>
        <dbReference type="ARBA" id="ARBA00022989"/>
    </source>
</evidence>
<keyword evidence="5" id="KW-0964">Secreted</keyword>
<comment type="caution">
    <text evidence="17">Lacks conserved residue(s) required for the propagation of feature annotation.</text>
</comment>
<dbReference type="InterPro" id="IPR000884">
    <property type="entry name" value="TSP1_rpt"/>
</dbReference>
<evidence type="ECO:0000256" key="14">
    <source>
        <dbReference type="ARBA" id="ARBA00023180"/>
    </source>
</evidence>
<proteinExistence type="inferred from homology"/>
<dbReference type="FunFam" id="2.20.100.10:FF:000021">
    <property type="entry name" value="semaphorin-5B isoform X1"/>
    <property type="match status" value="1"/>
</dbReference>
<dbReference type="InParanoid" id="A0A7E5W562"/>
<dbReference type="FunFam" id="2.20.100.10:FF:000001">
    <property type="entry name" value="semaphorin-5A isoform X1"/>
    <property type="match status" value="2"/>
</dbReference>
<evidence type="ECO:0000256" key="19">
    <source>
        <dbReference type="SAM" id="Phobius"/>
    </source>
</evidence>
<dbReference type="GO" id="GO:0045499">
    <property type="term" value="F:chemorepellent activity"/>
    <property type="evidence" value="ECO:0007669"/>
    <property type="project" value="TreeGrafter"/>
</dbReference>
<evidence type="ECO:0000259" key="21">
    <source>
        <dbReference type="PROSITE" id="PS51004"/>
    </source>
</evidence>
<dbReference type="SMART" id="SM00423">
    <property type="entry name" value="PSI"/>
    <property type="match status" value="1"/>
</dbReference>
<comment type="subcellular location">
    <subcellularLocation>
        <location evidence="1">Membrane</location>
        <topology evidence="1">Single-pass membrane protein</topology>
    </subcellularLocation>
    <subcellularLocation>
        <location evidence="2">Secreted</location>
    </subcellularLocation>
</comment>
<dbReference type="InterPro" id="IPR001627">
    <property type="entry name" value="Semap_dom"/>
</dbReference>
<keyword evidence="11 19" id="KW-1133">Transmembrane helix</keyword>
<dbReference type="Pfam" id="PF23260">
    <property type="entry name" value="TSP1_2"/>
    <property type="match status" value="1"/>
</dbReference>
<evidence type="ECO:0000313" key="23">
    <source>
        <dbReference type="RefSeq" id="XP_026735366.1"/>
    </source>
</evidence>
<evidence type="ECO:0000256" key="6">
    <source>
        <dbReference type="ARBA" id="ARBA00022692"/>
    </source>
</evidence>
<evidence type="ECO:0000256" key="5">
    <source>
        <dbReference type="ARBA" id="ARBA00022525"/>
    </source>
</evidence>
<sequence>MWSTVHKVAALILLSALSKGELPEDDFRIIHRQDLLTPDHSDVFEDTSTGSFSQLLFDVARDQVLVGARDALYRLSLRGLGVLERADWLAPSEKTKMCQVKGQTEEDCRNYVKVLLSHGHKLFACGTHAFSPVCSWREIESINTVTEWVTGVANCPYNPHSNVTAILASNGEYYAGTPTDFASSDTAICRSRGAAIREAGTLRTTQYDLNWLNEPQFVGSFEDDNFVYFVFREVAVEFMNCGKIIYSRIARVCKNDPGGYLVMKDSWSTFLKARLKCSVPGDVPGDVPFYYDEVQSVEYLPQEKLLVATFTTPANSIAGSAVCIYSMGDITAAFEGPYKVQDRPTSTWEPRAPSKQARDHYKCVPDSRVHEAIEYHRYQLMYESVQPLSGEPVYKVTSERFTHVTVDVTSAKNIERQLVLYVATQAGYILKLSVLPMLDGACLVERWNLNGKNSTFEVLTMQFVKDTMSVYVGGASSVVRVVGARCSRFTSQSGCVLAGDPHCGWDDARDQCVAAAGRIADPAFKQATEACPATDSPVDGGWSSWSEWEPCMQDGTSVSLYDDTAPDMCKCRTRRCDNPRPVNGGQACQGASISVTNCTVHGGWSSWSGWSKCSASCGIAIKSRRRTCSAPEPKFGGRVCVGLDIDDVYCNLPPCPDPNLAAIDGGWSDWGPWSTCTAGGGAGCGVAAGTRERKRTCTNPPPKNGGALCEGLSTERAACDLPPCEVRKATAWTPWVQIPGNDSDGSYTEKRFKFQCRAPSPEQLKLSLVREDERYCTSRGRCSSEREEESDWEAWGAWEACSAACGGGQQARRRGCARPPCRGAPHMLRACNTHACTGEWSCWSEWSECNGECAGSASSAAGHRTRTRMCVSPEGCADAGAALERRVCVNNCADTEAGWGEWGAWGPCVSGERVRRRACLAGACVGAQLQVARCAGDDDIDNELNAMPAYSQNVEMASFVTMSSNETLSLGGIIGCIVAAFVMGCLVCLAIVIVCQRRGTRLPWHRQNRVPSSPHYITAKQNSYVTVPLKEVPRKAKRQPSFTGIGGTSGILLSKSNNISNANNHNTALTTPKLYPKAIANEYDSLGTLRRHSNQPNNKNNLDIEEDKFY</sequence>
<dbReference type="SUPFAM" id="SSF101912">
    <property type="entry name" value="Sema domain"/>
    <property type="match status" value="1"/>
</dbReference>
<keyword evidence="10" id="KW-0524">Neurogenesis</keyword>
<protein>
    <recommendedName>
        <fullName evidence="16">Semaphorin-2A</fullName>
    </recommendedName>
</protein>
<dbReference type="GO" id="GO:0005576">
    <property type="term" value="C:extracellular region"/>
    <property type="evidence" value="ECO:0007669"/>
    <property type="project" value="UniProtKB-SubCell"/>
</dbReference>
<keyword evidence="22" id="KW-1185">Reference proteome</keyword>
<evidence type="ECO:0000256" key="3">
    <source>
        <dbReference type="ARBA" id="ARBA00009492"/>
    </source>
</evidence>
<organism evidence="22 23">
    <name type="scientific">Trichoplusia ni</name>
    <name type="common">Cabbage looper</name>
    <dbReference type="NCBI Taxonomy" id="7111"/>
    <lineage>
        <taxon>Eukaryota</taxon>
        <taxon>Metazoa</taxon>
        <taxon>Ecdysozoa</taxon>
        <taxon>Arthropoda</taxon>
        <taxon>Hexapoda</taxon>
        <taxon>Insecta</taxon>
        <taxon>Pterygota</taxon>
        <taxon>Neoptera</taxon>
        <taxon>Endopterygota</taxon>
        <taxon>Lepidoptera</taxon>
        <taxon>Glossata</taxon>
        <taxon>Ditrysia</taxon>
        <taxon>Noctuoidea</taxon>
        <taxon>Noctuidae</taxon>
        <taxon>Plusiinae</taxon>
        <taxon>Trichoplusia</taxon>
    </lineage>
</organism>
<dbReference type="RefSeq" id="XP_026735366.1">
    <property type="nucleotide sequence ID" value="XM_026879565.1"/>
</dbReference>
<dbReference type="Proteomes" id="UP000322000">
    <property type="component" value="Chromosome 12"/>
</dbReference>